<proteinExistence type="predicted"/>
<comment type="caution">
    <text evidence="1">The sequence shown here is derived from an EMBL/GenBank/DDBJ whole genome shotgun (WGS) entry which is preliminary data.</text>
</comment>
<reference evidence="1" key="1">
    <citation type="submission" date="2021-06" db="EMBL/GenBank/DDBJ databases">
        <authorList>
            <person name="Kallberg Y."/>
            <person name="Tangrot J."/>
            <person name="Rosling A."/>
        </authorList>
    </citation>
    <scope>NUCLEOTIDE SEQUENCE</scope>
    <source>
        <strain evidence="1">MT106</strain>
    </source>
</reference>
<feature type="non-terminal residue" evidence="1">
    <location>
        <position position="1"/>
    </location>
</feature>
<dbReference type="Proteomes" id="UP000789831">
    <property type="component" value="Unassembled WGS sequence"/>
</dbReference>
<dbReference type="AlphaFoldDB" id="A0A9N9GMA3"/>
<evidence type="ECO:0000313" key="1">
    <source>
        <dbReference type="EMBL" id="CAG8618960.1"/>
    </source>
</evidence>
<evidence type="ECO:0000313" key="2">
    <source>
        <dbReference type="Proteomes" id="UP000789831"/>
    </source>
</evidence>
<accession>A0A9N9GMA3</accession>
<sequence>ITNFILPELVKEFLIYLFFTTYTNQTNVYINMIVFDEIVSEHLTESSLPDDKGLCKRSTRFFSTNLVIIFSLSSEITTRLSRPLLILEDTLSFCLSFCPNLLVFPDRIKE</sequence>
<keyword evidence="2" id="KW-1185">Reference proteome</keyword>
<name>A0A9N9GMA3_9GLOM</name>
<dbReference type="EMBL" id="CAJVPL010002756">
    <property type="protein sequence ID" value="CAG8618960.1"/>
    <property type="molecule type" value="Genomic_DNA"/>
</dbReference>
<protein>
    <submittedName>
        <fullName evidence="1">504_t:CDS:1</fullName>
    </submittedName>
</protein>
<organism evidence="1 2">
    <name type="scientific">Ambispora gerdemannii</name>
    <dbReference type="NCBI Taxonomy" id="144530"/>
    <lineage>
        <taxon>Eukaryota</taxon>
        <taxon>Fungi</taxon>
        <taxon>Fungi incertae sedis</taxon>
        <taxon>Mucoromycota</taxon>
        <taxon>Glomeromycotina</taxon>
        <taxon>Glomeromycetes</taxon>
        <taxon>Archaeosporales</taxon>
        <taxon>Ambisporaceae</taxon>
        <taxon>Ambispora</taxon>
    </lineage>
</organism>
<gene>
    <name evidence="1" type="ORF">AGERDE_LOCUS9969</name>
</gene>